<evidence type="ECO:0008006" key="3">
    <source>
        <dbReference type="Google" id="ProtNLM"/>
    </source>
</evidence>
<evidence type="ECO:0000313" key="2">
    <source>
        <dbReference type="Proteomes" id="UP001447008"/>
    </source>
</evidence>
<proteinExistence type="predicted"/>
<protein>
    <recommendedName>
        <fullName evidence="3">DUF4258 domain-containing protein</fullName>
    </recommendedName>
</protein>
<comment type="caution">
    <text evidence="1">The sequence shown here is derived from an EMBL/GenBank/DDBJ whole genome shotgun (WGS) entry which is preliminary data.</text>
</comment>
<dbReference type="RefSeq" id="WP_342675593.1">
    <property type="nucleotide sequence ID" value="NZ_JBCGCU010000001.1"/>
</dbReference>
<reference evidence="1 2" key="1">
    <citation type="submission" date="2024-03" db="EMBL/GenBank/DDBJ databases">
        <title>Pseudoalteromonas qingdaonensis sp. nov., isolated from the intestines of marine benthic organisms.</title>
        <authorList>
            <person name="Lin X."/>
            <person name="Fang S."/>
            <person name="Hu X."/>
        </authorList>
    </citation>
    <scope>NUCLEOTIDE SEQUENCE [LARGE SCALE GENOMIC DNA]</scope>
    <source>
        <strain evidence="1 2">YIC-827</strain>
    </source>
</reference>
<accession>A0ABU9MUS8</accession>
<name>A0ABU9MUS8_9GAMM</name>
<gene>
    <name evidence="1" type="ORF">WCN91_01135</name>
</gene>
<organism evidence="1 2">
    <name type="scientific">Pseudoalteromonas qingdaonensis</name>
    <dbReference type="NCBI Taxonomy" id="3131913"/>
    <lineage>
        <taxon>Bacteria</taxon>
        <taxon>Pseudomonadati</taxon>
        <taxon>Pseudomonadota</taxon>
        <taxon>Gammaproteobacteria</taxon>
        <taxon>Alteromonadales</taxon>
        <taxon>Pseudoalteromonadaceae</taxon>
        <taxon>Pseudoalteromonas</taxon>
    </lineage>
</organism>
<evidence type="ECO:0000313" key="1">
    <source>
        <dbReference type="EMBL" id="MEM0514054.1"/>
    </source>
</evidence>
<sequence>MAKTRHIHHRMNQRGIQQAMLDLVKQFGIDSGDKTILNQKALRVAIAECKKIEKLMQKMENRGGLVLVEEDGHEITTYPLNSYNRSKARTH</sequence>
<keyword evidence="2" id="KW-1185">Reference proteome</keyword>
<dbReference type="EMBL" id="JBCGCU010000001">
    <property type="protein sequence ID" value="MEM0514054.1"/>
    <property type="molecule type" value="Genomic_DNA"/>
</dbReference>
<dbReference type="Proteomes" id="UP001447008">
    <property type="component" value="Unassembled WGS sequence"/>
</dbReference>